<evidence type="ECO:0000313" key="1">
    <source>
        <dbReference type="EMBL" id="MDV7016196.1"/>
    </source>
</evidence>
<sequence>MSSSAQWISDQLNKCNFVTSAEVDGNRLSVVRDSRPTASIGVISLRDVTVADVLPLVEGVQSVDFVLNVPKAGRFMGEAIEQLGLKNVGWGGLGDSIRALRDFDRLGDYQERELTFVMRGLRQHGRVTSLTLLDDHRIVVVRRGLPELVVFVGAMYQPTAETVRDAIDRYGDFDLFAATNPNSDPTAEAIRVAADAGIQMLKWRETLAALHR</sequence>
<evidence type="ECO:0000313" key="2">
    <source>
        <dbReference type="Proteomes" id="UP001187143"/>
    </source>
</evidence>
<comment type="caution">
    <text evidence="1">The sequence shown here is derived from an EMBL/GenBank/DDBJ whole genome shotgun (WGS) entry which is preliminary data.</text>
</comment>
<organism evidence="1 2">
    <name type="scientific">Mycobacterium intracellulare</name>
    <dbReference type="NCBI Taxonomy" id="1767"/>
    <lineage>
        <taxon>Bacteria</taxon>
        <taxon>Bacillati</taxon>
        <taxon>Actinomycetota</taxon>
        <taxon>Actinomycetes</taxon>
        <taxon>Mycobacteriales</taxon>
        <taxon>Mycobacteriaceae</taxon>
        <taxon>Mycobacterium</taxon>
        <taxon>Mycobacterium avium complex (MAC)</taxon>
    </lineage>
</organism>
<name>A0AAE4UCD7_MYCIT</name>
<proteinExistence type="predicted"/>
<dbReference type="Proteomes" id="UP001187143">
    <property type="component" value="Unassembled WGS sequence"/>
</dbReference>
<reference evidence="1" key="1">
    <citation type="submission" date="2023-10" db="EMBL/GenBank/DDBJ databases">
        <title>Characterization and genome sequence of Mycobacterium intracellulare ABSURDO, a novel pathogenic isolate with three colony morphotypes that vary in growth and acid-fastness.</title>
        <authorList>
            <person name="Jude B.A."/>
            <person name="Robinson R.T."/>
        </authorList>
    </citation>
    <scope>NUCLEOTIDE SEQUENCE</scope>
    <source>
        <strain evidence="1">ABSURDO Component B</strain>
    </source>
</reference>
<dbReference type="RefSeq" id="WP_225325942.1">
    <property type="nucleotide sequence ID" value="NZ_JAEKMV010000087.1"/>
</dbReference>
<protein>
    <submittedName>
        <fullName evidence="1">Uncharacterized protein</fullName>
    </submittedName>
</protein>
<gene>
    <name evidence="1" type="ORF">R4F53_28440</name>
</gene>
<accession>A0AAE4UCD7</accession>
<dbReference type="AlphaFoldDB" id="A0AAE4UCD7"/>
<dbReference type="EMBL" id="JAWLLD010000070">
    <property type="protein sequence ID" value="MDV7016196.1"/>
    <property type="molecule type" value="Genomic_DNA"/>
</dbReference>